<feature type="domain" description="PEP-utilising enzyme C-terminal" evidence="21">
    <location>
        <begin position="256"/>
        <end position="532"/>
    </location>
</feature>
<dbReference type="PANTHER" id="PTHR46244:SF6">
    <property type="entry name" value="PHOSPHOENOLPYRUVATE-PROTEIN PHOSPHOTRANSFERASE"/>
    <property type="match status" value="1"/>
</dbReference>
<evidence type="ECO:0000256" key="17">
    <source>
        <dbReference type="PIRSR" id="PIRSR000732-1"/>
    </source>
</evidence>
<dbReference type="InterPro" id="IPR008279">
    <property type="entry name" value="PEP-util_enz_mobile_dom"/>
</dbReference>
<dbReference type="InterPro" id="IPR036637">
    <property type="entry name" value="Phosphohistidine_dom_sf"/>
</dbReference>
<evidence type="ECO:0000256" key="7">
    <source>
        <dbReference type="ARBA" id="ARBA00022448"/>
    </source>
</evidence>
<keyword evidence="24" id="KW-1185">Reference proteome</keyword>
<dbReference type="GO" id="GO:0008965">
    <property type="term" value="F:phosphoenolpyruvate-protein phosphotransferase activity"/>
    <property type="evidence" value="ECO:0007669"/>
    <property type="project" value="UniProtKB-EC"/>
</dbReference>
<keyword evidence="8 16" id="KW-0963">Cytoplasm</keyword>
<evidence type="ECO:0000259" key="20">
    <source>
        <dbReference type="Pfam" id="PF00391"/>
    </source>
</evidence>
<dbReference type="GO" id="GO:0009401">
    <property type="term" value="P:phosphoenolpyruvate-dependent sugar phosphotransferase system"/>
    <property type="evidence" value="ECO:0007669"/>
    <property type="project" value="UniProtKB-KW"/>
</dbReference>
<dbReference type="InterPro" id="IPR036618">
    <property type="entry name" value="PtsI_HPr-bd_sf"/>
</dbReference>
<dbReference type="InterPro" id="IPR023151">
    <property type="entry name" value="PEP_util_CS"/>
</dbReference>
<dbReference type="Gene3D" id="3.20.20.60">
    <property type="entry name" value="Phosphoenolpyruvate-binding domains"/>
    <property type="match status" value="1"/>
</dbReference>
<evidence type="ECO:0000256" key="16">
    <source>
        <dbReference type="PIRNR" id="PIRNR000732"/>
    </source>
</evidence>
<dbReference type="InterPro" id="IPR050499">
    <property type="entry name" value="PEP-utilizing_PTS_enzyme"/>
</dbReference>
<dbReference type="Gene3D" id="3.50.30.10">
    <property type="entry name" value="Phosphohistidine domain"/>
    <property type="match status" value="1"/>
</dbReference>
<evidence type="ECO:0000256" key="5">
    <source>
        <dbReference type="ARBA" id="ARBA00012232"/>
    </source>
</evidence>
<feature type="domain" description="PEP-utilising enzyme mobile" evidence="20">
    <location>
        <begin position="150"/>
        <end position="222"/>
    </location>
</feature>
<comment type="cofactor">
    <cofactor evidence="2 16 19">
        <name>Mg(2+)</name>
        <dbReference type="ChEBI" id="CHEBI:18420"/>
    </cofactor>
</comment>
<evidence type="ECO:0000256" key="3">
    <source>
        <dbReference type="ARBA" id="ARBA00004496"/>
    </source>
</evidence>
<dbReference type="Pfam" id="PF05524">
    <property type="entry name" value="PEP-utilisers_N"/>
    <property type="match status" value="1"/>
</dbReference>
<dbReference type="GO" id="GO:0016301">
    <property type="term" value="F:kinase activity"/>
    <property type="evidence" value="ECO:0007669"/>
    <property type="project" value="UniProtKB-KW"/>
</dbReference>
<evidence type="ECO:0000256" key="14">
    <source>
        <dbReference type="ARBA" id="ARBA00022842"/>
    </source>
</evidence>
<comment type="catalytic activity">
    <reaction evidence="1 16">
        <text>L-histidyl-[protein] + phosphoenolpyruvate = N(pros)-phospho-L-histidyl-[protein] + pyruvate</text>
        <dbReference type="Rhea" id="RHEA:23880"/>
        <dbReference type="Rhea" id="RHEA-COMP:9745"/>
        <dbReference type="Rhea" id="RHEA-COMP:9746"/>
        <dbReference type="ChEBI" id="CHEBI:15361"/>
        <dbReference type="ChEBI" id="CHEBI:29979"/>
        <dbReference type="ChEBI" id="CHEBI:58702"/>
        <dbReference type="ChEBI" id="CHEBI:64837"/>
        <dbReference type="EC" id="2.7.3.9"/>
    </reaction>
</comment>
<dbReference type="InterPro" id="IPR008731">
    <property type="entry name" value="PTS_EIN"/>
</dbReference>
<dbReference type="EMBL" id="CP002116">
    <property type="protein sequence ID" value="ADK82643.1"/>
    <property type="molecule type" value="Genomic_DNA"/>
</dbReference>
<evidence type="ECO:0000256" key="8">
    <source>
        <dbReference type="ARBA" id="ARBA00022490"/>
    </source>
</evidence>
<keyword evidence="14 16" id="KW-0460">Magnesium</keyword>
<dbReference type="SUPFAM" id="SSF47831">
    <property type="entry name" value="Enzyme I of the PEP:sugar phosphotransferase system HPr-binding (sub)domain"/>
    <property type="match status" value="1"/>
</dbReference>
<dbReference type="eggNOG" id="COG1080">
    <property type="taxonomic scope" value="Bacteria"/>
</dbReference>
<evidence type="ECO:0000256" key="13">
    <source>
        <dbReference type="ARBA" id="ARBA00022777"/>
    </source>
</evidence>
<evidence type="ECO:0000256" key="11">
    <source>
        <dbReference type="ARBA" id="ARBA00022683"/>
    </source>
</evidence>
<dbReference type="Gene3D" id="1.10.274.10">
    <property type="entry name" value="PtsI, HPr-binding domain"/>
    <property type="match status" value="1"/>
</dbReference>
<feature type="binding site" evidence="18">
    <location>
        <position position="457"/>
    </location>
    <ligand>
        <name>phosphoenolpyruvate</name>
        <dbReference type="ChEBI" id="CHEBI:58702"/>
    </ligand>
</feature>
<organism evidence="23 24">
    <name type="scientific">Sediminispirochaeta smaragdinae (strain DSM 11293 / JCM 15392 / SEBR 4228)</name>
    <name type="common">Spirochaeta smaragdinae</name>
    <dbReference type="NCBI Taxonomy" id="573413"/>
    <lineage>
        <taxon>Bacteria</taxon>
        <taxon>Pseudomonadati</taxon>
        <taxon>Spirochaetota</taxon>
        <taxon>Spirochaetia</taxon>
        <taxon>Spirochaetales</taxon>
        <taxon>Spirochaetaceae</taxon>
        <taxon>Sediminispirochaeta</taxon>
    </lineage>
</organism>
<dbReference type="RefSeq" id="WP_013256102.1">
    <property type="nucleotide sequence ID" value="NC_014364.1"/>
</dbReference>
<evidence type="ECO:0000256" key="19">
    <source>
        <dbReference type="PIRSR" id="PIRSR000732-3"/>
    </source>
</evidence>
<evidence type="ECO:0000256" key="9">
    <source>
        <dbReference type="ARBA" id="ARBA00022597"/>
    </source>
</evidence>
<evidence type="ECO:0000256" key="1">
    <source>
        <dbReference type="ARBA" id="ARBA00000683"/>
    </source>
</evidence>
<dbReference type="HOGENOM" id="CLU_007308_7_0_12"/>
<dbReference type="InterPro" id="IPR040442">
    <property type="entry name" value="Pyrv_kinase-like_dom_sf"/>
</dbReference>
<dbReference type="Proteomes" id="UP000002318">
    <property type="component" value="Chromosome"/>
</dbReference>
<dbReference type="PRINTS" id="PR01736">
    <property type="entry name" value="PHPHTRNFRASE"/>
</dbReference>
<accession>E1R7D8</accession>
<evidence type="ECO:0000313" key="23">
    <source>
        <dbReference type="EMBL" id="ADK82643.1"/>
    </source>
</evidence>
<dbReference type="InterPro" id="IPR000121">
    <property type="entry name" value="PEP_util_C"/>
</dbReference>
<dbReference type="KEGG" id="ssm:Spirs_3555"/>
<dbReference type="AlphaFoldDB" id="E1R7D8"/>
<keyword evidence="11 16" id="KW-0598">Phosphotransferase system</keyword>
<dbReference type="InterPro" id="IPR024692">
    <property type="entry name" value="PTS_EI"/>
</dbReference>
<keyword evidence="13 16" id="KW-0418">Kinase</keyword>
<feature type="active site" description="Tele-phosphohistidine intermediate" evidence="17">
    <location>
        <position position="186"/>
    </location>
</feature>
<dbReference type="PROSITE" id="PS00742">
    <property type="entry name" value="PEP_ENZYMES_2"/>
    <property type="match status" value="1"/>
</dbReference>
<reference evidence="23 24" key="1">
    <citation type="journal article" date="2010" name="Stand. Genomic Sci.">
        <title>Complete genome sequence of Spirochaeta smaragdinae type strain (SEBR 4228).</title>
        <authorList>
            <person name="Mavromatis K."/>
            <person name="Yasawong M."/>
            <person name="Chertkov O."/>
            <person name="Lapidus A."/>
            <person name="Lucas S."/>
            <person name="Nolan M."/>
            <person name="Del Rio T.G."/>
            <person name="Tice H."/>
            <person name="Cheng J.F."/>
            <person name="Pitluck S."/>
            <person name="Liolios K."/>
            <person name="Ivanova N."/>
            <person name="Tapia R."/>
            <person name="Han C."/>
            <person name="Bruce D."/>
            <person name="Goodwin L."/>
            <person name="Pati A."/>
            <person name="Chen A."/>
            <person name="Palaniappan K."/>
            <person name="Land M."/>
            <person name="Hauser L."/>
            <person name="Chang Y.J."/>
            <person name="Jeffries C.D."/>
            <person name="Detter J.C."/>
            <person name="Rohde M."/>
            <person name="Brambilla E."/>
            <person name="Spring S."/>
            <person name="Goker M."/>
            <person name="Sikorski J."/>
            <person name="Woyke T."/>
            <person name="Bristow J."/>
            <person name="Eisen J.A."/>
            <person name="Markowitz V."/>
            <person name="Hugenholtz P."/>
            <person name="Klenk H.P."/>
            <person name="Kyrpides N.C."/>
        </authorList>
    </citation>
    <scope>NUCLEOTIDE SEQUENCE [LARGE SCALE GENOMIC DNA]</scope>
    <source>
        <strain evidence="24">DSM 11293 / JCM 15392 / SEBR 4228</strain>
    </source>
</reference>
<dbReference type="NCBIfam" id="TIGR01417">
    <property type="entry name" value="PTS_I_fam"/>
    <property type="match status" value="1"/>
</dbReference>
<dbReference type="GO" id="GO:0046872">
    <property type="term" value="F:metal ion binding"/>
    <property type="evidence" value="ECO:0007669"/>
    <property type="project" value="UniProtKB-KW"/>
</dbReference>
<comment type="function">
    <text evidence="16">General (non sugar-specific) component of the phosphoenolpyruvate-dependent sugar phosphotransferase system (sugar PTS). This major carbohydrate active-transport system catalyzes the phosphorylation of incoming sugar substrates concomitantly with their translocation across the cell membrane. Enzyme I transfers the phosphoryl group from phosphoenolpyruvate (PEP) to the phosphoryl carrier protein (HPr).</text>
</comment>
<evidence type="ECO:0000256" key="12">
    <source>
        <dbReference type="ARBA" id="ARBA00022723"/>
    </source>
</evidence>
<dbReference type="InterPro" id="IPR006318">
    <property type="entry name" value="PTS_EI-like"/>
</dbReference>
<feature type="active site" description="Proton donor" evidence="17">
    <location>
        <position position="494"/>
    </location>
</feature>
<dbReference type="EC" id="2.7.3.9" evidence="5 16"/>
<gene>
    <name evidence="23" type="ordered locus">Spirs_3555</name>
</gene>
<protein>
    <recommendedName>
        <fullName evidence="6 16">Phosphoenolpyruvate-protein phosphotransferase</fullName>
        <ecNumber evidence="5 16">2.7.3.9</ecNumber>
    </recommendedName>
    <alternativeName>
        <fullName evidence="15 16">Phosphotransferase system, enzyme I</fullName>
    </alternativeName>
</protein>
<feature type="binding site" evidence="18">
    <location>
        <position position="294"/>
    </location>
    <ligand>
        <name>phosphoenolpyruvate</name>
        <dbReference type="ChEBI" id="CHEBI:58702"/>
    </ligand>
</feature>
<feature type="binding site" evidence="18">
    <location>
        <position position="330"/>
    </location>
    <ligand>
        <name>phosphoenolpyruvate</name>
        <dbReference type="ChEBI" id="CHEBI:58702"/>
    </ligand>
</feature>
<dbReference type="SUPFAM" id="SSF52009">
    <property type="entry name" value="Phosphohistidine domain"/>
    <property type="match status" value="1"/>
</dbReference>
<keyword evidence="12 16" id="KW-0479">Metal-binding</keyword>
<dbReference type="STRING" id="573413.Spirs_3555"/>
<evidence type="ECO:0000313" key="24">
    <source>
        <dbReference type="Proteomes" id="UP000002318"/>
    </source>
</evidence>
<sequence length="573" mass="62158">MKGVPASPGLGAGAVFILREREVPIAGCLSIEPESELDRLVKGIGIAAAYYKKLADRIRFKVGKEDAEIFEGHLELLTGEDLEEGVRTIILSEAMAAETAVMHFAEETAEEFRQLESDYFRQRADDILDIGRRLAEAIYYGSISDPGALPDSCVVIAEQLTPSGAARLDTEKVVAIATEKGGRTSHAAILARSLCIPCVTGVPGLVEGVRSGQLVIVDGDRGVVDTEVTEAKIEEAMLRKARERRTEQERMVWSASTEARTADGSPVTIAANVGGKRDAEQAKQYGAQGVGLLRSEFIFMRYSDFPTVSQQVEEYRGVCSAVEPEHVIVRLLDCGADKPLPYATAPAEDNPFLGLRGIRYQRARSGSLDDQLIAIAKVASEGFPIKVMIPMVISVEEIRMVRSRLKDLAPQDETMPRMGIMVETPASVMTIERLAPEIDFVSIGTNDLVQYTLAVDRGNPAVAHLYQELHPAVLHAIDRVVKLCHELAIPVGVCGDMASHPETAIALLALGVDELSASINAIPELKAACAAVSRKQLDELHGQLLSCESADQARAFITPLLASSYRRWLEVYG</sequence>
<evidence type="ECO:0000256" key="6">
    <source>
        <dbReference type="ARBA" id="ARBA00016544"/>
    </source>
</evidence>
<evidence type="ECO:0000256" key="4">
    <source>
        <dbReference type="ARBA" id="ARBA00007837"/>
    </source>
</evidence>
<evidence type="ECO:0000256" key="18">
    <source>
        <dbReference type="PIRSR" id="PIRSR000732-2"/>
    </source>
</evidence>
<keyword evidence="10 16" id="KW-0808">Transferase</keyword>
<evidence type="ECO:0000256" key="10">
    <source>
        <dbReference type="ARBA" id="ARBA00022679"/>
    </source>
</evidence>
<evidence type="ECO:0000256" key="2">
    <source>
        <dbReference type="ARBA" id="ARBA00001946"/>
    </source>
</evidence>
<comment type="similarity">
    <text evidence="4 16">Belongs to the PEP-utilizing enzyme family.</text>
</comment>
<dbReference type="PIRSF" id="PIRSF000732">
    <property type="entry name" value="PTS_enzyme_I"/>
    <property type="match status" value="1"/>
</dbReference>
<feature type="domain" description="Phosphotransferase system enzyme I N-terminal" evidence="22">
    <location>
        <begin position="2"/>
        <end position="123"/>
    </location>
</feature>
<feature type="binding site" evidence="19">
    <location>
        <position position="447"/>
    </location>
    <ligand>
        <name>Mg(2+)</name>
        <dbReference type="ChEBI" id="CHEBI:18420"/>
    </ligand>
</feature>
<dbReference type="Pfam" id="PF02896">
    <property type="entry name" value="PEP-utilizers_C"/>
    <property type="match status" value="1"/>
</dbReference>
<evidence type="ECO:0000259" key="21">
    <source>
        <dbReference type="Pfam" id="PF02896"/>
    </source>
</evidence>
<dbReference type="SUPFAM" id="SSF51621">
    <property type="entry name" value="Phosphoenolpyruvate/pyruvate domain"/>
    <property type="match status" value="1"/>
</dbReference>
<feature type="binding site" evidence="18">
    <location>
        <begin position="446"/>
        <end position="447"/>
    </location>
    <ligand>
        <name>phosphoenolpyruvate</name>
        <dbReference type="ChEBI" id="CHEBI:58702"/>
    </ligand>
</feature>
<evidence type="ECO:0000256" key="15">
    <source>
        <dbReference type="ARBA" id="ARBA00033235"/>
    </source>
</evidence>
<evidence type="ECO:0000259" key="22">
    <source>
        <dbReference type="Pfam" id="PF05524"/>
    </source>
</evidence>
<keyword evidence="9 16" id="KW-0762">Sugar transport</keyword>
<proteinExistence type="inferred from homology"/>
<dbReference type="InterPro" id="IPR018274">
    <property type="entry name" value="PEP_util_AS"/>
</dbReference>
<feature type="binding site" evidence="19">
    <location>
        <position position="423"/>
    </location>
    <ligand>
        <name>Mg(2+)</name>
        <dbReference type="ChEBI" id="CHEBI:18420"/>
    </ligand>
</feature>
<dbReference type="OrthoDB" id="9765468at2"/>
<dbReference type="InterPro" id="IPR015813">
    <property type="entry name" value="Pyrv/PenolPyrv_kinase-like_dom"/>
</dbReference>
<comment type="subcellular location">
    <subcellularLocation>
        <location evidence="3 16">Cytoplasm</location>
    </subcellularLocation>
</comment>
<dbReference type="PANTHER" id="PTHR46244">
    <property type="entry name" value="PHOSPHOENOLPYRUVATE-PROTEIN PHOSPHOTRANSFERASE"/>
    <property type="match status" value="1"/>
</dbReference>
<name>E1R7D8_SEDSS</name>
<keyword evidence="7 16" id="KW-0813">Transport</keyword>
<dbReference type="GO" id="GO:0005737">
    <property type="term" value="C:cytoplasm"/>
    <property type="evidence" value="ECO:0007669"/>
    <property type="project" value="UniProtKB-SubCell"/>
</dbReference>
<dbReference type="PROSITE" id="PS00370">
    <property type="entry name" value="PEP_ENZYMES_PHOS_SITE"/>
    <property type="match status" value="1"/>
</dbReference>
<dbReference type="Pfam" id="PF00391">
    <property type="entry name" value="PEP-utilizers"/>
    <property type="match status" value="1"/>
</dbReference>